<dbReference type="InterPro" id="IPR022162">
    <property type="entry name" value="TRPC4AP"/>
</dbReference>
<sequence>MSSTAGLDRLIGQLDGEYLANFCSILAVTISDLDVYENKTLLYEQSKLRSNIKCLSPLRDINQEFVLSIPEFLPRLVNFATNLPYEPRYEGITMEVDHWIRLIEDSMSDVLNEHNPLIVTGKSVD</sequence>
<dbReference type="EMBL" id="QCYY01003017">
    <property type="protein sequence ID" value="ROT65911.1"/>
    <property type="molecule type" value="Genomic_DNA"/>
</dbReference>
<dbReference type="GO" id="GO:0031464">
    <property type="term" value="C:Cul4A-RING E3 ubiquitin ligase complex"/>
    <property type="evidence" value="ECO:0007669"/>
    <property type="project" value="InterPro"/>
</dbReference>
<organism evidence="1 2">
    <name type="scientific">Penaeus vannamei</name>
    <name type="common">Whiteleg shrimp</name>
    <name type="synonym">Litopenaeus vannamei</name>
    <dbReference type="NCBI Taxonomy" id="6689"/>
    <lineage>
        <taxon>Eukaryota</taxon>
        <taxon>Metazoa</taxon>
        <taxon>Ecdysozoa</taxon>
        <taxon>Arthropoda</taxon>
        <taxon>Crustacea</taxon>
        <taxon>Multicrustacea</taxon>
        <taxon>Malacostraca</taxon>
        <taxon>Eumalacostraca</taxon>
        <taxon>Eucarida</taxon>
        <taxon>Decapoda</taxon>
        <taxon>Dendrobranchiata</taxon>
        <taxon>Penaeoidea</taxon>
        <taxon>Penaeidae</taxon>
        <taxon>Penaeus</taxon>
    </lineage>
</organism>
<dbReference type="GO" id="GO:0006511">
    <property type="term" value="P:ubiquitin-dependent protein catabolic process"/>
    <property type="evidence" value="ECO:0007669"/>
    <property type="project" value="InterPro"/>
</dbReference>
<protein>
    <submittedName>
        <fullName evidence="1">Putative short transient receptor potential channel 4-associated protein-like isoform X1</fullName>
    </submittedName>
</protein>
<keyword evidence="1" id="KW-0675">Receptor</keyword>
<dbReference type="Proteomes" id="UP000283509">
    <property type="component" value="Unassembled WGS sequence"/>
</dbReference>
<proteinExistence type="predicted"/>
<evidence type="ECO:0000313" key="2">
    <source>
        <dbReference type="Proteomes" id="UP000283509"/>
    </source>
</evidence>
<reference evidence="1 2" key="2">
    <citation type="submission" date="2019-01" db="EMBL/GenBank/DDBJ databases">
        <title>The decoding of complex shrimp genome reveals the adaptation for benthos swimmer, frequently molting mechanism and breeding impact on genome.</title>
        <authorList>
            <person name="Sun Y."/>
            <person name="Gao Y."/>
            <person name="Yu Y."/>
        </authorList>
    </citation>
    <scope>NUCLEOTIDE SEQUENCE [LARGE SCALE GENOMIC DNA]</scope>
    <source>
        <tissue evidence="1">Muscle</tissue>
    </source>
</reference>
<dbReference type="PANTHER" id="PTHR31743:SF1">
    <property type="entry name" value="SHORT TRANSIENT RECEPTOR POTENTIAL CHANNEL 4-ASSOCIATED PROTEIN"/>
    <property type="match status" value="1"/>
</dbReference>
<dbReference type="AlphaFoldDB" id="A0A3R7Q177"/>
<evidence type="ECO:0000313" key="1">
    <source>
        <dbReference type="EMBL" id="ROT65911.1"/>
    </source>
</evidence>
<dbReference type="OrthoDB" id="6352204at2759"/>
<gene>
    <name evidence="1" type="ORF">C7M84_016109</name>
</gene>
<dbReference type="GO" id="GO:0019902">
    <property type="term" value="F:phosphatase binding"/>
    <property type="evidence" value="ECO:0007669"/>
    <property type="project" value="TreeGrafter"/>
</dbReference>
<dbReference type="PANTHER" id="PTHR31743">
    <property type="entry name" value="TRANSIENT RECEPTOR POTENTIAL CHANNEL 4-ASSOCIATED PROTEIN TCPC4AP"/>
    <property type="match status" value="1"/>
</dbReference>
<accession>A0A3R7Q177</accession>
<reference evidence="1 2" key="1">
    <citation type="submission" date="2018-04" db="EMBL/GenBank/DDBJ databases">
        <authorList>
            <person name="Zhang X."/>
            <person name="Yuan J."/>
            <person name="Li F."/>
            <person name="Xiang J."/>
        </authorList>
    </citation>
    <scope>NUCLEOTIDE SEQUENCE [LARGE SCALE GENOMIC DNA]</scope>
    <source>
        <tissue evidence="1">Muscle</tissue>
    </source>
</reference>
<keyword evidence="2" id="KW-1185">Reference proteome</keyword>
<name>A0A3R7Q177_PENVA</name>
<comment type="caution">
    <text evidence="1">The sequence shown here is derived from an EMBL/GenBank/DDBJ whole genome shotgun (WGS) entry which is preliminary data.</text>
</comment>
<dbReference type="STRING" id="6689.A0A3R7Q177"/>